<dbReference type="Pfam" id="PF00069">
    <property type="entry name" value="Pkinase"/>
    <property type="match status" value="1"/>
</dbReference>
<dbReference type="InterPro" id="IPR011009">
    <property type="entry name" value="Kinase-like_dom_sf"/>
</dbReference>
<evidence type="ECO:0000256" key="8">
    <source>
        <dbReference type="ARBA" id="ARBA00049014"/>
    </source>
</evidence>
<organism evidence="12 13">
    <name type="scientific">Blepharisma stoltei</name>
    <dbReference type="NCBI Taxonomy" id="1481888"/>
    <lineage>
        <taxon>Eukaryota</taxon>
        <taxon>Sar</taxon>
        <taxon>Alveolata</taxon>
        <taxon>Ciliophora</taxon>
        <taxon>Postciliodesmatophora</taxon>
        <taxon>Heterotrichea</taxon>
        <taxon>Heterotrichida</taxon>
        <taxon>Blepharismidae</taxon>
        <taxon>Blepharisma</taxon>
    </lineage>
</organism>
<evidence type="ECO:0000256" key="1">
    <source>
        <dbReference type="ARBA" id="ARBA00022527"/>
    </source>
</evidence>
<dbReference type="Gene3D" id="1.10.510.10">
    <property type="entry name" value="Transferase(Phosphotransferase) domain 1"/>
    <property type="match status" value="1"/>
</dbReference>
<dbReference type="PANTHER" id="PTHR48013">
    <property type="entry name" value="DUAL SPECIFICITY MITOGEN-ACTIVATED PROTEIN KINASE KINASE 5-RELATED"/>
    <property type="match status" value="1"/>
</dbReference>
<dbReference type="AlphaFoldDB" id="A0AAU9IH93"/>
<protein>
    <recommendedName>
        <fullName evidence="7">mitogen-activated protein kinase kinase</fullName>
        <ecNumber evidence="7">2.7.12.2</ecNumber>
    </recommendedName>
</protein>
<evidence type="ECO:0000256" key="9">
    <source>
        <dbReference type="ARBA" id="ARBA00049299"/>
    </source>
</evidence>
<comment type="similarity">
    <text evidence="6">Belongs to the protein kinase superfamily. STE Ser/Thr protein kinase family. MAP kinase kinase subfamily.</text>
</comment>
<dbReference type="InterPro" id="IPR000719">
    <property type="entry name" value="Prot_kinase_dom"/>
</dbReference>
<accession>A0AAU9IH93</accession>
<keyword evidence="3" id="KW-0547">Nucleotide-binding</keyword>
<dbReference type="GO" id="GO:0004674">
    <property type="term" value="F:protein serine/threonine kinase activity"/>
    <property type="evidence" value="ECO:0007669"/>
    <property type="project" value="UniProtKB-KW"/>
</dbReference>
<proteinExistence type="inferred from homology"/>
<sequence length="321" mass="36231">MEGKKRPPPRIQVPAQQQFTEIPSMHRTNSGKLRIDSLSDIEFIERLGQGSAGIVDKCRHIPSNKIVAVKRVPLTSNNEIKRQIITEVNALNSCKNQHIVYSYGAVVHQGVMNIIMEYMDKGSLKDALQRCGRISEDVIGHIAFQVLSGLEYLHRKKKIVHRDIKPSNLLLTSEGLVKISDFGVSGIMSHTNATKRTFVGTVTYMSPERFTDEGYHVDTDIWSLGLSLLECATGRYPYPEPDENGNIPVLTFWELMNYISARKAPEPPPGSSEEFRDFIRICLGKEKDSRSTVGELLSHPFIQRNINPISFNLWLNQINSL</sequence>
<keyword evidence="5" id="KW-0067">ATP-binding</keyword>
<keyword evidence="1" id="KW-0723">Serine/threonine-protein kinase</keyword>
<reference evidence="12" key="1">
    <citation type="submission" date="2021-09" db="EMBL/GenBank/DDBJ databases">
        <authorList>
            <consortium name="AG Swart"/>
            <person name="Singh M."/>
            <person name="Singh A."/>
            <person name="Seah K."/>
            <person name="Emmerich C."/>
        </authorList>
    </citation>
    <scope>NUCLEOTIDE SEQUENCE</scope>
    <source>
        <strain evidence="12">ATCC30299</strain>
    </source>
</reference>
<dbReference type="SMART" id="SM00220">
    <property type="entry name" value="S_TKc"/>
    <property type="match status" value="1"/>
</dbReference>
<evidence type="ECO:0000256" key="3">
    <source>
        <dbReference type="ARBA" id="ARBA00022741"/>
    </source>
</evidence>
<evidence type="ECO:0000256" key="6">
    <source>
        <dbReference type="ARBA" id="ARBA00038035"/>
    </source>
</evidence>
<comment type="catalytic activity">
    <reaction evidence="10">
        <text>L-tyrosyl-[protein] + ATP = O-phospho-L-tyrosyl-[protein] + ADP + H(+)</text>
        <dbReference type="Rhea" id="RHEA:10596"/>
        <dbReference type="Rhea" id="RHEA-COMP:10136"/>
        <dbReference type="Rhea" id="RHEA-COMP:20101"/>
        <dbReference type="ChEBI" id="CHEBI:15378"/>
        <dbReference type="ChEBI" id="CHEBI:30616"/>
        <dbReference type="ChEBI" id="CHEBI:46858"/>
        <dbReference type="ChEBI" id="CHEBI:61978"/>
        <dbReference type="ChEBI" id="CHEBI:456216"/>
        <dbReference type="EC" id="2.7.12.2"/>
    </reaction>
</comment>
<evidence type="ECO:0000256" key="10">
    <source>
        <dbReference type="ARBA" id="ARBA00051693"/>
    </source>
</evidence>
<dbReference type="CDD" id="cd06623">
    <property type="entry name" value="PKc_MAPKK_plant_like"/>
    <property type="match status" value="1"/>
</dbReference>
<keyword evidence="2" id="KW-0808">Transferase</keyword>
<dbReference type="InterPro" id="IPR008271">
    <property type="entry name" value="Ser/Thr_kinase_AS"/>
</dbReference>
<evidence type="ECO:0000259" key="11">
    <source>
        <dbReference type="PROSITE" id="PS50011"/>
    </source>
</evidence>
<evidence type="ECO:0000256" key="7">
    <source>
        <dbReference type="ARBA" id="ARBA00038999"/>
    </source>
</evidence>
<evidence type="ECO:0000256" key="4">
    <source>
        <dbReference type="ARBA" id="ARBA00022777"/>
    </source>
</evidence>
<evidence type="ECO:0000313" key="12">
    <source>
        <dbReference type="EMBL" id="CAG9311548.1"/>
    </source>
</evidence>
<name>A0AAU9IH93_9CILI</name>
<evidence type="ECO:0000256" key="2">
    <source>
        <dbReference type="ARBA" id="ARBA00022679"/>
    </source>
</evidence>
<keyword evidence="13" id="KW-1185">Reference proteome</keyword>
<dbReference type="SUPFAM" id="SSF56112">
    <property type="entry name" value="Protein kinase-like (PK-like)"/>
    <property type="match status" value="1"/>
</dbReference>
<dbReference type="PANTHER" id="PTHR48013:SF9">
    <property type="entry name" value="DUAL SPECIFICITY MITOGEN-ACTIVATED PROTEIN KINASE KINASE 5"/>
    <property type="match status" value="1"/>
</dbReference>
<dbReference type="PROSITE" id="PS00108">
    <property type="entry name" value="PROTEIN_KINASE_ST"/>
    <property type="match status" value="1"/>
</dbReference>
<dbReference type="Proteomes" id="UP001162131">
    <property type="component" value="Unassembled WGS sequence"/>
</dbReference>
<dbReference type="GO" id="GO:0004708">
    <property type="term" value="F:MAP kinase kinase activity"/>
    <property type="evidence" value="ECO:0007669"/>
    <property type="project" value="UniProtKB-EC"/>
</dbReference>
<evidence type="ECO:0000313" key="13">
    <source>
        <dbReference type="Proteomes" id="UP001162131"/>
    </source>
</evidence>
<evidence type="ECO:0000256" key="5">
    <source>
        <dbReference type="ARBA" id="ARBA00022840"/>
    </source>
</evidence>
<dbReference type="FunFam" id="3.30.200.20:FF:000040">
    <property type="entry name" value="Dual specificity mitogen-activated protein kinase kinase"/>
    <property type="match status" value="1"/>
</dbReference>
<dbReference type="EMBL" id="CAJZBQ010000004">
    <property type="protein sequence ID" value="CAG9311548.1"/>
    <property type="molecule type" value="Genomic_DNA"/>
</dbReference>
<feature type="domain" description="Protein kinase" evidence="11">
    <location>
        <begin position="41"/>
        <end position="302"/>
    </location>
</feature>
<dbReference type="PROSITE" id="PS50011">
    <property type="entry name" value="PROTEIN_KINASE_DOM"/>
    <property type="match status" value="1"/>
</dbReference>
<dbReference type="GO" id="GO:0005524">
    <property type="term" value="F:ATP binding"/>
    <property type="evidence" value="ECO:0007669"/>
    <property type="project" value="UniProtKB-KW"/>
</dbReference>
<comment type="catalytic activity">
    <reaction evidence="9">
        <text>L-threonyl-[protein] + ATP = O-phospho-L-threonyl-[protein] + ADP + H(+)</text>
        <dbReference type="Rhea" id="RHEA:46608"/>
        <dbReference type="Rhea" id="RHEA-COMP:11060"/>
        <dbReference type="Rhea" id="RHEA-COMP:11605"/>
        <dbReference type="ChEBI" id="CHEBI:15378"/>
        <dbReference type="ChEBI" id="CHEBI:30013"/>
        <dbReference type="ChEBI" id="CHEBI:30616"/>
        <dbReference type="ChEBI" id="CHEBI:61977"/>
        <dbReference type="ChEBI" id="CHEBI:456216"/>
        <dbReference type="EC" id="2.7.12.2"/>
    </reaction>
</comment>
<dbReference type="EC" id="2.7.12.2" evidence="7"/>
<dbReference type="Gene3D" id="3.30.200.20">
    <property type="entry name" value="Phosphorylase Kinase, domain 1"/>
    <property type="match status" value="1"/>
</dbReference>
<comment type="caution">
    <text evidence="12">The sequence shown here is derived from an EMBL/GenBank/DDBJ whole genome shotgun (WGS) entry which is preliminary data.</text>
</comment>
<keyword evidence="4" id="KW-0418">Kinase</keyword>
<comment type="catalytic activity">
    <reaction evidence="8">
        <text>L-seryl-[protein] + ATP = O-phospho-L-seryl-[protein] + ADP + H(+)</text>
        <dbReference type="Rhea" id="RHEA:17989"/>
        <dbReference type="Rhea" id="RHEA-COMP:9863"/>
        <dbReference type="Rhea" id="RHEA-COMP:11604"/>
        <dbReference type="ChEBI" id="CHEBI:15378"/>
        <dbReference type="ChEBI" id="CHEBI:29999"/>
        <dbReference type="ChEBI" id="CHEBI:30616"/>
        <dbReference type="ChEBI" id="CHEBI:83421"/>
        <dbReference type="ChEBI" id="CHEBI:456216"/>
        <dbReference type="EC" id="2.7.12.2"/>
    </reaction>
</comment>
<gene>
    <name evidence="12" type="ORF">BSTOLATCC_MIC3836</name>
</gene>